<comment type="caution">
    <text evidence="1">The sequence shown here is derived from an EMBL/GenBank/DDBJ whole genome shotgun (WGS) entry which is preliminary data.</text>
</comment>
<dbReference type="Proteomes" id="UP000770661">
    <property type="component" value="Unassembled WGS sequence"/>
</dbReference>
<organism evidence="1 2">
    <name type="scientific">Chionoecetes opilio</name>
    <name type="common">Atlantic snow crab</name>
    <name type="synonym">Cancer opilio</name>
    <dbReference type="NCBI Taxonomy" id="41210"/>
    <lineage>
        <taxon>Eukaryota</taxon>
        <taxon>Metazoa</taxon>
        <taxon>Ecdysozoa</taxon>
        <taxon>Arthropoda</taxon>
        <taxon>Crustacea</taxon>
        <taxon>Multicrustacea</taxon>
        <taxon>Malacostraca</taxon>
        <taxon>Eumalacostraca</taxon>
        <taxon>Eucarida</taxon>
        <taxon>Decapoda</taxon>
        <taxon>Pleocyemata</taxon>
        <taxon>Brachyura</taxon>
        <taxon>Eubrachyura</taxon>
        <taxon>Majoidea</taxon>
        <taxon>Majidae</taxon>
        <taxon>Chionoecetes</taxon>
    </lineage>
</organism>
<dbReference type="AlphaFoldDB" id="A0A8J4Y8B0"/>
<evidence type="ECO:0000313" key="2">
    <source>
        <dbReference type="Proteomes" id="UP000770661"/>
    </source>
</evidence>
<keyword evidence="2" id="KW-1185">Reference proteome</keyword>
<name>A0A8J4Y8B0_CHIOP</name>
<sequence>MKRYLARAQHNKGLQDCAERGKRYKFVKKFLKIFRSHQRRTAADVLLGCPTTVKGMQRTGIPNTSPLDFPPQNTVPPFPGGQGCVDTAVPLIVGDCLTSSEPLALCYLKGLGDSWTSLSLTSTKTKTDLKRVPHQPGVRAAFSGTPPSTALGWKEARFPGSAWAQSETWVCLSQAKPAILKGKLLGVP</sequence>
<proteinExistence type="predicted"/>
<dbReference type="EMBL" id="JACEEZ010015092">
    <property type="protein sequence ID" value="KAG0719076.1"/>
    <property type="molecule type" value="Genomic_DNA"/>
</dbReference>
<reference evidence="1" key="1">
    <citation type="submission" date="2020-07" db="EMBL/GenBank/DDBJ databases">
        <title>The High-quality genome of the commercially important snow crab, Chionoecetes opilio.</title>
        <authorList>
            <person name="Jeong J.-H."/>
            <person name="Ryu S."/>
        </authorList>
    </citation>
    <scope>NUCLEOTIDE SEQUENCE</scope>
    <source>
        <strain evidence="1">MADBK_172401_WGS</strain>
        <tissue evidence="1">Digestive gland</tissue>
    </source>
</reference>
<accession>A0A8J4Y8B0</accession>
<protein>
    <submittedName>
        <fullName evidence="1">Uncharacterized protein</fullName>
    </submittedName>
</protein>
<evidence type="ECO:0000313" key="1">
    <source>
        <dbReference type="EMBL" id="KAG0719076.1"/>
    </source>
</evidence>
<gene>
    <name evidence="1" type="ORF">GWK47_007395</name>
</gene>